<keyword evidence="2" id="KW-1185">Reference proteome</keyword>
<sequence length="723" mass="79665">MAHSFESLVIRHTHRLPSPQGSAGEGAIAARQFDAALATVGFKLSAELLERLSGLSEAAVVHTARRTLRTVSEMVGDHVRHNSYFIDFPANVPDTEEFWMRCVAKALGDEKSRKGVLTQLGHGVLDLLSLPTYGRYQHTYEDMLAAQDELIASAGDRVTVLRLGRDLEDELTDLYLALAGSTTPLGEDDLRDLKALAERCALGPQPEAIPVRENRAVVNEGRLGVGADLLLDTVTDVLRLACALSGGDVTLQEPTRFRALSRPRRRALLAGLDAVVAANPAKLADVHAHREPFKRLGERLHPHEYPGRPHAAEVFAVARGEKEARSFGSRIEQLLDASDVLGAVKLLTSAPGRLFRTLDLLLRIAADQDERDAVVAAAVQVAPEVSGRVVLSVREHLHNRARQSGEPRVFVNRRGRAWVTPDSRPPVPAADRDRLIAALDTELRRRLPAPGRLLLDPDVLDVALPLSGRATAAGFGVLPRGSVSVVDGERLRFFVYWKETRHRTDYDLSALLLHADYSTDTWLSYTSLKTVGGRHSGDVTEAPDGASEFIDLTLDRVPSTFIVPQVNIYAGEGFEEVEESFFGFMLRDGERKGRPFEPRTVRMKSELRGVGRVALPLVFRRGDDGRWRAKWLHVYLRGLSSANRIEENQASAAKLVRAVVEREQLTVRYLTGLMADDSTTVDLWDGEHVPDEPVTYIGLARPEGLHPGSRVITLENLRDLIPG</sequence>
<dbReference type="InterPro" id="IPR051324">
    <property type="entry name" value="Stress/Tellurium_Resist"/>
</dbReference>
<evidence type="ECO:0008006" key="3">
    <source>
        <dbReference type="Google" id="ProtNLM"/>
    </source>
</evidence>
<evidence type="ECO:0000313" key="2">
    <source>
        <dbReference type="Proteomes" id="UP000653411"/>
    </source>
</evidence>
<reference evidence="1" key="1">
    <citation type="journal article" date="2014" name="Int. J. Syst. Evol. Microbiol.">
        <title>Complete genome sequence of Corynebacterium casei LMG S-19264T (=DSM 44701T), isolated from a smear-ripened cheese.</title>
        <authorList>
            <consortium name="US DOE Joint Genome Institute (JGI-PGF)"/>
            <person name="Walter F."/>
            <person name="Albersmeier A."/>
            <person name="Kalinowski J."/>
            <person name="Ruckert C."/>
        </authorList>
    </citation>
    <scope>NUCLEOTIDE SEQUENCE</scope>
    <source>
        <strain evidence="1">CGMCC 4.7110</strain>
    </source>
</reference>
<dbReference type="EMBL" id="BMML01000012">
    <property type="protein sequence ID" value="GGN21759.1"/>
    <property type="molecule type" value="Genomic_DNA"/>
</dbReference>
<evidence type="ECO:0000313" key="1">
    <source>
        <dbReference type="EMBL" id="GGN21759.1"/>
    </source>
</evidence>
<dbReference type="Proteomes" id="UP000653411">
    <property type="component" value="Unassembled WGS sequence"/>
</dbReference>
<dbReference type="Gene3D" id="2.60.60.30">
    <property type="entry name" value="sav2460 like domains"/>
    <property type="match status" value="1"/>
</dbReference>
<comment type="caution">
    <text evidence="1">The sequence shown here is derived from an EMBL/GenBank/DDBJ whole genome shotgun (WGS) entry which is preliminary data.</text>
</comment>
<dbReference type="PANTHER" id="PTHR32097">
    <property type="entry name" value="CAMP-BINDING PROTEIN 1-RELATED"/>
    <property type="match status" value="1"/>
</dbReference>
<dbReference type="RefSeq" id="WP_189265331.1">
    <property type="nucleotide sequence ID" value="NZ_BMML01000012.1"/>
</dbReference>
<protein>
    <recommendedName>
        <fullName evidence="3">TerD family protein</fullName>
    </recommendedName>
</protein>
<dbReference type="AlphaFoldDB" id="A0A917XGS8"/>
<reference evidence="1" key="2">
    <citation type="submission" date="2020-09" db="EMBL/GenBank/DDBJ databases">
        <authorList>
            <person name="Sun Q."/>
            <person name="Zhou Y."/>
        </authorList>
    </citation>
    <scope>NUCLEOTIDE SEQUENCE</scope>
    <source>
        <strain evidence="1">CGMCC 4.7110</strain>
    </source>
</reference>
<dbReference type="CDD" id="cd06974">
    <property type="entry name" value="TerD_like"/>
    <property type="match status" value="1"/>
</dbReference>
<dbReference type="PANTHER" id="PTHR32097:SF18">
    <property type="entry name" value="RING-TYPE DOMAIN-CONTAINING PROTEIN"/>
    <property type="match status" value="1"/>
</dbReference>
<name>A0A917XGS8_9ACTN</name>
<organism evidence="1 2">
    <name type="scientific">Streptomyces fuscichromogenes</name>
    <dbReference type="NCBI Taxonomy" id="1324013"/>
    <lineage>
        <taxon>Bacteria</taxon>
        <taxon>Bacillati</taxon>
        <taxon>Actinomycetota</taxon>
        <taxon>Actinomycetes</taxon>
        <taxon>Kitasatosporales</taxon>
        <taxon>Streptomycetaceae</taxon>
        <taxon>Streptomyces</taxon>
    </lineage>
</organism>
<dbReference type="InterPro" id="IPR003325">
    <property type="entry name" value="TerD"/>
</dbReference>
<accession>A0A917XGS8</accession>
<gene>
    <name evidence="1" type="ORF">GCM10011578_053120</name>
</gene>
<proteinExistence type="predicted"/>